<gene>
    <name evidence="1" type="ORF">SDC9_152404</name>
</gene>
<proteinExistence type="predicted"/>
<evidence type="ECO:0000313" key="1">
    <source>
        <dbReference type="EMBL" id="MPN05154.1"/>
    </source>
</evidence>
<accession>A0A645EXJ2</accession>
<protein>
    <submittedName>
        <fullName evidence="1">Uncharacterized protein</fullName>
    </submittedName>
</protein>
<reference evidence="1" key="1">
    <citation type="submission" date="2019-08" db="EMBL/GenBank/DDBJ databases">
        <authorList>
            <person name="Kucharzyk K."/>
            <person name="Murdoch R.W."/>
            <person name="Higgins S."/>
            <person name="Loffler F."/>
        </authorList>
    </citation>
    <scope>NUCLEOTIDE SEQUENCE</scope>
</reference>
<dbReference type="EMBL" id="VSSQ01051068">
    <property type="protein sequence ID" value="MPN05154.1"/>
    <property type="molecule type" value="Genomic_DNA"/>
</dbReference>
<name>A0A645EXJ2_9ZZZZ</name>
<organism evidence="1">
    <name type="scientific">bioreactor metagenome</name>
    <dbReference type="NCBI Taxonomy" id="1076179"/>
    <lineage>
        <taxon>unclassified sequences</taxon>
        <taxon>metagenomes</taxon>
        <taxon>ecological metagenomes</taxon>
    </lineage>
</organism>
<comment type="caution">
    <text evidence="1">The sequence shown here is derived from an EMBL/GenBank/DDBJ whole genome shotgun (WGS) entry which is preliminary data.</text>
</comment>
<sequence>MVENTVPHLEGQVETRAVVFEFFHDTEALHVVLKSAGKQLVEHVLAGVSKRRVPEIVPQRDCLRQVFVEPQRAGDRPRNLADLQRMRQPRAVMVALRREEHLRFVLEPSEGLAVENAVPVADKIRPNLAEFHGRFAPARVLREHGIGRERFRLNALVILPWVFLCHCRTSDLRVIIRRKRRNSLFSVDSARKKPRPERIRRGLR</sequence>
<dbReference type="AlphaFoldDB" id="A0A645EXJ2"/>